<gene>
    <name evidence="3" type="ORF">BC349_04705</name>
</gene>
<protein>
    <recommendedName>
        <fullName evidence="2">DUF3347 domain-containing protein</fullName>
    </recommendedName>
</protein>
<name>A0ABR7M5J3_9BACT</name>
<dbReference type="InterPro" id="IPR021782">
    <property type="entry name" value="DUF3347"/>
</dbReference>
<reference evidence="3 4" key="1">
    <citation type="submission" date="2016-07" db="EMBL/GenBank/DDBJ databases">
        <title>Genome analysis of Flavihumibacter stibioxidans YS-17.</title>
        <authorList>
            <person name="Shi K."/>
            <person name="Han Y."/>
            <person name="Wang G."/>
        </authorList>
    </citation>
    <scope>NUCLEOTIDE SEQUENCE [LARGE SCALE GENOMIC DNA]</scope>
    <source>
        <strain evidence="3 4">YS-17</strain>
    </source>
</reference>
<dbReference type="EMBL" id="MBUA01000001">
    <property type="protein sequence ID" value="MBC6490252.1"/>
    <property type="molecule type" value="Genomic_DNA"/>
</dbReference>
<keyword evidence="1" id="KW-0732">Signal</keyword>
<evidence type="ECO:0000259" key="2">
    <source>
        <dbReference type="Pfam" id="PF11827"/>
    </source>
</evidence>
<feature type="domain" description="DUF3347" evidence="2">
    <location>
        <begin position="62"/>
        <end position="137"/>
    </location>
</feature>
<feature type="chain" id="PRO_5045164476" description="DUF3347 domain-containing protein" evidence="1">
    <location>
        <begin position="22"/>
        <end position="183"/>
    </location>
</feature>
<dbReference type="PROSITE" id="PS51257">
    <property type="entry name" value="PROKAR_LIPOPROTEIN"/>
    <property type="match status" value="1"/>
</dbReference>
<dbReference type="RefSeq" id="WP_187255571.1">
    <property type="nucleotide sequence ID" value="NZ_JBHULF010000006.1"/>
</dbReference>
<sequence>MQLSMVRGGLLVLMISGIVACGNNSNTADQKATGHQHEAVAADSVAPAAPASLKDAKLNDLYLAYLDLKTALVNGDSASASSAARSIETAGTSMANKDVAALAAKLVAVSGLKEQRELFGELSSLMIPLVKQSGLSSGKIYVEYCPMAFDNKGASWLSNEEAIRNPYFGDEMLTCGEVTDTLQ</sequence>
<evidence type="ECO:0000313" key="4">
    <source>
        <dbReference type="Proteomes" id="UP000765802"/>
    </source>
</evidence>
<evidence type="ECO:0000313" key="3">
    <source>
        <dbReference type="EMBL" id="MBC6490252.1"/>
    </source>
</evidence>
<dbReference type="Proteomes" id="UP000765802">
    <property type="component" value="Unassembled WGS sequence"/>
</dbReference>
<dbReference type="Pfam" id="PF11827">
    <property type="entry name" value="DUF3347"/>
    <property type="match status" value="1"/>
</dbReference>
<accession>A0ABR7M5J3</accession>
<organism evidence="3 4">
    <name type="scientific">Flavihumibacter stibioxidans</name>
    <dbReference type="NCBI Taxonomy" id="1834163"/>
    <lineage>
        <taxon>Bacteria</taxon>
        <taxon>Pseudomonadati</taxon>
        <taxon>Bacteroidota</taxon>
        <taxon>Chitinophagia</taxon>
        <taxon>Chitinophagales</taxon>
        <taxon>Chitinophagaceae</taxon>
        <taxon>Flavihumibacter</taxon>
    </lineage>
</organism>
<keyword evidence="4" id="KW-1185">Reference proteome</keyword>
<comment type="caution">
    <text evidence="3">The sequence shown here is derived from an EMBL/GenBank/DDBJ whole genome shotgun (WGS) entry which is preliminary data.</text>
</comment>
<feature type="signal peptide" evidence="1">
    <location>
        <begin position="1"/>
        <end position="21"/>
    </location>
</feature>
<proteinExistence type="predicted"/>
<evidence type="ECO:0000256" key="1">
    <source>
        <dbReference type="SAM" id="SignalP"/>
    </source>
</evidence>